<proteinExistence type="predicted"/>
<name>A0ABU0L4P4_9BACL</name>
<protein>
    <submittedName>
        <fullName evidence="1">Uncharacterized protein</fullName>
    </submittedName>
</protein>
<dbReference type="EMBL" id="JAUSWA010000034">
    <property type="protein sequence ID" value="MDQ0496277.1"/>
    <property type="molecule type" value="Genomic_DNA"/>
</dbReference>
<organism evidence="1 2">
    <name type="scientific">Paenibacillus brasilensis</name>
    <dbReference type="NCBI Taxonomy" id="128574"/>
    <lineage>
        <taxon>Bacteria</taxon>
        <taxon>Bacillati</taxon>
        <taxon>Bacillota</taxon>
        <taxon>Bacilli</taxon>
        <taxon>Bacillales</taxon>
        <taxon>Paenibacillaceae</taxon>
        <taxon>Paenibacillus</taxon>
    </lineage>
</organism>
<sequence>MGKAGGLQLAKNVQREIMEVVTELIERLRRKDGLTFLLDELLCFTQSKSH</sequence>
<keyword evidence="2" id="KW-1185">Reference proteome</keyword>
<evidence type="ECO:0000313" key="1">
    <source>
        <dbReference type="EMBL" id="MDQ0496277.1"/>
    </source>
</evidence>
<evidence type="ECO:0000313" key="2">
    <source>
        <dbReference type="Proteomes" id="UP001242811"/>
    </source>
</evidence>
<reference evidence="1 2" key="1">
    <citation type="submission" date="2023-07" db="EMBL/GenBank/DDBJ databases">
        <title>Genomic Encyclopedia of Type Strains, Phase IV (KMG-IV): sequencing the most valuable type-strain genomes for metagenomic binning, comparative biology and taxonomic classification.</title>
        <authorList>
            <person name="Goeker M."/>
        </authorList>
    </citation>
    <scope>NUCLEOTIDE SEQUENCE [LARGE SCALE GENOMIC DNA]</scope>
    <source>
        <strain evidence="1 2">DSM 14914</strain>
    </source>
</reference>
<accession>A0ABU0L4P4</accession>
<gene>
    <name evidence="1" type="ORF">QOZ95_004467</name>
</gene>
<dbReference type="Proteomes" id="UP001242811">
    <property type="component" value="Unassembled WGS sequence"/>
</dbReference>
<comment type="caution">
    <text evidence="1">The sequence shown here is derived from an EMBL/GenBank/DDBJ whole genome shotgun (WGS) entry which is preliminary data.</text>
</comment>